<keyword evidence="1" id="KW-0472">Membrane</keyword>
<keyword evidence="1" id="KW-1133">Transmembrane helix</keyword>
<feature type="transmembrane region" description="Helical" evidence="1">
    <location>
        <begin position="84"/>
        <end position="111"/>
    </location>
</feature>
<evidence type="ECO:0000313" key="3">
    <source>
        <dbReference type="EMBL" id="SMB86811.1"/>
    </source>
</evidence>
<dbReference type="AlphaFoldDB" id="A0A1W1V1D7"/>
<reference evidence="4" key="1">
    <citation type="submission" date="2017-04" db="EMBL/GenBank/DDBJ databases">
        <authorList>
            <person name="Varghese N."/>
            <person name="Submissions S."/>
        </authorList>
    </citation>
    <scope>NUCLEOTIDE SEQUENCE [LARGE SCALE GENOMIC DNA]</scope>
    <source>
        <strain evidence="4">DSM 23072</strain>
    </source>
</reference>
<sequence>MKKYLSDKNFMAGFIFFFVSLFYLANAFLIETKGLVSVEADFMPKIYGSLLLFCSSILLINSFLKLRVKNEEHTKSATDWKRIFAVLGLIFIYVLLMQYLGFILISIPFLFCLSLILTPDYVKKTYWIYAVFSVVLPIIAYFIFSHYLSLTMPSGIFF</sequence>
<keyword evidence="1" id="KW-0812">Transmembrane</keyword>
<gene>
    <name evidence="3" type="ORF">SAMN05660772_02591</name>
</gene>
<proteinExistence type="predicted"/>
<feature type="transmembrane region" description="Helical" evidence="1">
    <location>
        <begin position="42"/>
        <end position="64"/>
    </location>
</feature>
<dbReference type="RefSeq" id="WP_084257394.1">
    <property type="nucleotide sequence ID" value="NZ_FWWV01000025.1"/>
</dbReference>
<evidence type="ECO:0000256" key="1">
    <source>
        <dbReference type="SAM" id="Phobius"/>
    </source>
</evidence>
<evidence type="ECO:0000259" key="2">
    <source>
        <dbReference type="Pfam" id="PF07331"/>
    </source>
</evidence>
<protein>
    <submittedName>
        <fullName evidence="3">Tripartite tricarboxylate transporter TctB family protein</fullName>
    </submittedName>
</protein>
<organism evidence="3 4">
    <name type="scientific">Pasteurella testudinis DSM 23072</name>
    <dbReference type="NCBI Taxonomy" id="1122938"/>
    <lineage>
        <taxon>Bacteria</taxon>
        <taxon>Pseudomonadati</taxon>
        <taxon>Pseudomonadota</taxon>
        <taxon>Gammaproteobacteria</taxon>
        <taxon>Pasteurellales</taxon>
        <taxon>Pasteurellaceae</taxon>
        <taxon>Pasteurella</taxon>
    </lineage>
</organism>
<feature type="transmembrane region" description="Helical" evidence="1">
    <location>
        <begin position="126"/>
        <end position="144"/>
    </location>
</feature>
<dbReference type="EMBL" id="FWWV01000025">
    <property type="protein sequence ID" value="SMB86811.1"/>
    <property type="molecule type" value="Genomic_DNA"/>
</dbReference>
<dbReference type="Proteomes" id="UP000192408">
    <property type="component" value="Unassembled WGS sequence"/>
</dbReference>
<feature type="domain" description="DUF1468" evidence="2">
    <location>
        <begin position="12"/>
        <end position="153"/>
    </location>
</feature>
<name>A0A1W1V1D7_9PAST</name>
<dbReference type="STRING" id="1122938.SAMN05660772_02591"/>
<dbReference type="InterPro" id="IPR009936">
    <property type="entry name" value="DUF1468"/>
</dbReference>
<evidence type="ECO:0000313" key="4">
    <source>
        <dbReference type="Proteomes" id="UP000192408"/>
    </source>
</evidence>
<accession>A0A1W1V1D7</accession>
<dbReference type="Pfam" id="PF07331">
    <property type="entry name" value="TctB"/>
    <property type="match status" value="1"/>
</dbReference>
<keyword evidence="4" id="KW-1185">Reference proteome</keyword>
<feature type="transmembrane region" description="Helical" evidence="1">
    <location>
        <begin position="12"/>
        <end position="30"/>
    </location>
</feature>